<evidence type="ECO:0000256" key="1">
    <source>
        <dbReference type="ARBA" id="ARBA00006817"/>
    </source>
</evidence>
<dbReference type="Pfam" id="PF08327">
    <property type="entry name" value="AHSA1"/>
    <property type="match status" value="1"/>
</dbReference>
<dbReference type="InterPro" id="IPR023393">
    <property type="entry name" value="START-like_dom_sf"/>
</dbReference>
<dbReference type="AlphaFoldDB" id="A0A4R2JNU6"/>
<dbReference type="Gene3D" id="3.30.530.20">
    <property type="match status" value="1"/>
</dbReference>
<dbReference type="RefSeq" id="WP_132116435.1">
    <property type="nucleotide sequence ID" value="NZ_SLWS01000003.1"/>
</dbReference>
<comment type="caution">
    <text evidence="3">The sequence shown here is derived from an EMBL/GenBank/DDBJ whole genome shotgun (WGS) entry which is preliminary data.</text>
</comment>
<dbReference type="InterPro" id="IPR013538">
    <property type="entry name" value="ASHA1/2-like_C"/>
</dbReference>
<evidence type="ECO:0000313" key="3">
    <source>
        <dbReference type="EMBL" id="TCO61024.1"/>
    </source>
</evidence>
<sequence length="213" mass="23229">MIDVTQQISAVRRHVGTRVLEAGEARVLTLSQSYDTDIKDLWDACTNVDRIPRWFLPVTGELRVGGQYQLTGNAGGTVERCDPPKSFAATWEYGGEVSWIEVRLSADPDGRARFELEHVAHVDDKRWAEFGPGAVGVGWDGMLMGLTLHLTSGGERVDPQEVIAFMMSPEGLGFVTSSSELWRDESIAAGTPADEANAAADRVTAFYTTPPES</sequence>
<dbReference type="EMBL" id="SLWS01000003">
    <property type="protein sequence ID" value="TCO61024.1"/>
    <property type="molecule type" value="Genomic_DNA"/>
</dbReference>
<name>A0A4R2JNU6_9PSEU</name>
<dbReference type="Proteomes" id="UP000295680">
    <property type="component" value="Unassembled WGS sequence"/>
</dbReference>
<evidence type="ECO:0000313" key="4">
    <source>
        <dbReference type="Proteomes" id="UP000295680"/>
    </source>
</evidence>
<organism evidence="3 4">
    <name type="scientific">Actinocrispum wychmicini</name>
    <dbReference type="NCBI Taxonomy" id="1213861"/>
    <lineage>
        <taxon>Bacteria</taxon>
        <taxon>Bacillati</taxon>
        <taxon>Actinomycetota</taxon>
        <taxon>Actinomycetes</taxon>
        <taxon>Pseudonocardiales</taxon>
        <taxon>Pseudonocardiaceae</taxon>
        <taxon>Actinocrispum</taxon>
    </lineage>
</organism>
<gene>
    <name evidence="3" type="ORF">EV192_103607</name>
</gene>
<dbReference type="OrthoDB" id="8117292at2"/>
<keyword evidence="4" id="KW-1185">Reference proteome</keyword>
<dbReference type="CDD" id="cd08899">
    <property type="entry name" value="SRPBCC_CalC_Aha1-like_6"/>
    <property type="match status" value="1"/>
</dbReference>
<feature type="domain" description="Activator of Hsp90 ATPase homologue 1/2-like C-terminal" evidence="2">
    <location>
        <begin position="36"/>
        <end position="147"/>
    </location>
</feature>
<accession>A0A4R2JNU6</accession>
<reference evidence="3 4" key="1">
    <citation type="submission" date="2019-03" db="EMBL/GenBank/DDBJ databases">
        <title>Genomic Encyclopedia of Type Strains, Phase IV (KMG-IV): sequencing the most valuable type-strain genomes for metagenomic binning, comparative biology and taxonomic classification.</title>
        <authorList>
            <person name="Goeker M."/>
        </authorList>
    </citation>
    <scope>NUCLEOTIDE SEQUENCE [LARGE SCALE GENOMIC DNA]</scope>
    <source>
        <strain evidence="3 4">DSM 45934</strain>
    </source>
</reference>
<evidence type="ECO:0000259" key="2">
    <source>
        <dbReference type="Pfam" id="PF08327"/>
    </source>
</evidence>
<protein>
    <submittedName>
        <fullName evidence="3">Uncharacterized protein YndB with AHSA1/START domain</fullName>
    </submittedName>
</protein>
<dbReference type="SUPFAM" id="SSF55961">
    <property type="entry name" value="Bet v1-like"/>
    <property type="match status" value="1"/>
</dbReference>
<comment type="similarity">
    <text evidence="1">Belongs to the AHA1 family.</text>
</comment>
<proteinExistence type="inferred from homology"/>